<comment type="caution">
    <text evidence="1">The sequence shown here is derived from an EMBL/GenBank/DDBJ whole genome shotgun (WGS) entry which is preliminary data.</text>
</comment>
<proteinExistence type="predicted"/>
<sequence length="531" mass="61737">GPGDLEGCLTFKAKSRHNIGPTGRRQSKGWLSSRLKAEPDADNLKGWLSSRLKAEPDDRPDYHLARKWRDEHKPTGPSIHLNNPTFTGNPLVGSINGGTFNLSEESASKRKKDDNNEKDERIKQDYPKKRTRIDEYFPVRDIISQPSNSDVLQSAVPTVMQKKSEHYESEEDNINDFDQEAVYSDNSLYIENICVRSKIMGWRKKSKYIPEIHKQDLLRYNIIDNIESSSSNSRNLFKDIWDRMIDEIEAMLSPTAETAMSGNKKDEQVEEVKTYVKTVVKNVNSYDKLCMTLKSERSNLRTGSNDQWKRRILTIAKALYANAFNDDQTEYHYIITFIYVVFKPLFKDFQHIGLAWGEKSLRCSAILFNNSQQDSDRRNPGSKIDAIIKLLEVDLEFSVVEVSGSPKDHDHNHYIGDRNKIAKSLKIILNYIRMNYQGDFQQFRKIKVYGIQVFNNFFYIYSLSLPFSGVYYFKRELVFKCPTITFLTFRMLPKFLSNLWRMREMIFSSAEDIISYIENADESDHDNELDP</sequence>
<feature type="non-terminal residue" evidence="1">
    <location>
        <position position="531"/>
    </location>
</feature>
<protein>
    <submittedName>
        <fullName evidence="1">8983_t:CDS:1</fullName>
    </submittedName>
</protein>
<name>A0ACA9M491_9GLOM</name>
<organism evidence="1 2">
    <name type="scientific">Scutellospora calospora</name>
    <dbReference type="NCBI Taxonomy" id="85575"/>
    <lineage>
        <taxon>Eukaryota</taxon>
        <taxon>Fungi</taxon>
        <taxon>Fungi incertae sedis</taxon>
        <taxon>Mucoromycota</taxon>
        <taxon>Glomeromycotina</taxon>
        <taxon>Glomeromycetes</taxon>
        <taxon>Diversisporales</taxon>
        <taxon>Gigasporaceae</taxon>
        <taxon>Scutellospora</taxon>
    </lineage>
</organism>
<evidence type="ECO:0000313" key="2">
    <source>
        <dbReference type="Proteomes" id="UP000789860"/>
    </source>
</evidence>
<evidence type="ECO:0000313" key="1">
    <source>
        <dbReference type="EMBL" id="CAG8562888.1"/>
    </source>
</evidence>
<dbReference type="Proteomes" id="UP000789860">
    <property type="component" value="Unassembled WGS sequence"/>
</dbReference>
<keyword evidence="2" id="KW-1185">Reference proteome</keyword>
<gene>
    <name evidence="1" type="ORF">SCALOS_LOCUS5573</name>
</gene>
<accession>A0ACA9M491</accession>
<feature type="non-terminal residue" evidence="1">
    <location>
        <position position="1"/>
    </location>
</feature>
<dbReference type="EMBL" id="CAJVPM010009294">
    <property type="protein sequence ID" value="CAG8562888.1"/>
    <property type="molecule type" value="Genomic_DNA"/>
</dbReference>
<reference evidence="1" key="1">
    <citation type="submission" date="2021-06" db="EMBL/GenBank/DDBJ databases">
        <authorList>
            <person name="Kallberg Y."/>
            <person name="Tangrot J."/>
            <person name="Rosling A."/>
        </authorList>
    </citation>
    <scope>NUCLEOTIDE SEQUENCE</scope>
    <source>
        <strain evidence="1">AU212A</strain>
    </source>
</reference>